<protein>
    <submittedName>
        <fullName evidence="1">Uncharacterized protein</fullName>
    </submittedName>
</protein>
<evidence type="ECO:0000313" key="1">
    <source>
        <dbReference type="EMBL" id="JAH56236.1"/>
    </source>
</evidence>
<accession>A0A0E9TRS5</accession>
<organism evidence="1">
    <name type="scientific">Anguilla anguilla</name>
    <name type="common">European freshwater eel</name>
    <name type="synonym">Muraena anguilla</name>
    <dbReference type="NCBI Taxonomy" id="7936"/>
    <lineage>
        <taxon>Eukaryota</taxon>
        <taxon>Metazoa</taxon>
        <taxon>Chordata</taxon>
        <taxon>Craniata</taxon>
        <taxon>Vertebrata</taxon>
        <taxon>Euteleostomi</taxon>
        <taxon>Actinopterygii</taxon>
        <taxon>Neopterygii</taxon>
        <taxon>Teleostei</taxon>
        <taxon>Anguilliformes</taxon>
        <taxon>Anguillidae</taxon>
        <taxon>Anguilla</taxon>
    </lineage>
</organism>
<dbReference type="AlphaFoldDB" id="A0A0E9TRS5"/>
<proteinExistence type="predicted"/>
<sequence>MVAFIFVTNYKNADLTHQFLFNSMVFWVDSSSHQINPKQ</sequence>
<reference evidence="1" key="2">
    <citation type="journal article" date="2015" name="Fish Shellfish Immunol.">
        <title>Early steps in the European eel (Anguilla anguilla)-Vibrio vulnificus interaction in the gills: Role of the RtxA13 toxin.</title>
        <authorList>
            <person name="Callol A."/>
            <person name="Pajuelo D."/>
            <person name="Ebbesson L."/>
            <person name="Teles M."/>
            <person name="MacKenzie S."/>
            <person name="Amaro C."/>
        </authorList>
    </citation>
    <scope>NUCLEOTIDE SEQUENCE</scope>
</reference>
<name>A0A0E9TRS5_ANGAN</name>
<dbReference type="EMBL" id="GBXM01052341">
    <property type="protein sequence ID" value="JAH56236.1"/>
    <property type="molecule type" value="Transcribed_RNA"/>
</dbReference>
<reference evidence="1" key="1">
    <citation type="submission" date="2014-11" db="EMBL/GenBank/DDBJ databases">
        <authorList>
            <person name="Amaro Gonzalez C."/>
        </authorList>
    </citation>
    <scope>NUCLEOTIDE SEQUENCE</scope>
</reference>